<dbReference type="Gene3D" id="1.10.3210.10">
    <property type="entry name" value="Hypothetical protein af1432"/>
    <property type="match status" value="1"/>
</dbReference>
<dbReference type="PANTHER" id="PTHR46246">
    <property type="entry name" value="GUANOSINE-3',5'-BIS(DIPHOSPHATE) 3'-PYROPHOSPHOHYDROLASE MESH1"/>
    <property type="match status" value="1"/>
</dbReference>
<reference evidence="1 2" key="1">
    <citation type="submission" date="2019-07" db="EMBL/GenBank/DDBJ databases">
        <title>Whole genome shotgun sequence of Nocardia ninae NBRC 108245.</title>
        <authorList>
            <person name="Hosoyama A."/>
            <person name="Uohara A."/>
            <person name="Ohji S."/>
            <person name="Ichikawa N."/>
        </authorList>
    </citation>
    <scope>NUCLEOTIDE SEQUENCE [LARGE SCALE GENOMIC DNA]</scope>
    <source>
        <strain evidence="1 2">NBRC 108245</strain>
    </source>
</reference>
<dbReference type="OrthoDB" id="9802385at2"/>
<comment type="caution">
    <text evidence="1">The sequence shown here is derived from an EMBL/GenBank/DDBJ whole genome shotgun (WGS) entry which is preliminary data.</text>
</comment>
<evidence type="ECO:0000313" key="2">
    <source>
        <dbReference type="Proteomes" id="UP000321424"/>
    </source>
</evidence>
<gene>
    <name evidence="1" type="ORF">NN4_66070</name>
</gene>
<accession>A0A511MPG2</accession>
<sequence length="237" mass="26136">MSNPGAGVLAVMPLHTISEVYGEAGLRERLLLEIADLPDADRLTDALDLATELHRDDRYGREPYLNHLLRVAIRIISHYRVRDGDLVAAGLLHDAVEDHPVELAGDRPGPATAAALAELADRFGERVAELVAAVTNPEPDPSIDRHLQYREHVAANLEQAPWARIIKLSDFTDNGVGILYATEPAMHKLAAKYRPLTAIYRDLVTRADTPLDDEVKQHILGQLDSADERFDAILAPE</sequence>
<proteinExistence type="predicted"/>
<dbReference type="Proteomes" id="UP000321424">
    <property type="component" value="Unassembled WGS sequence"/>
</dbReference>
<dbReference type="GO" id="GO:0008893">
    <property type="term" value="F:guanosine-3',5'-bis(diphosphate) 3'-diphosphatase activity"/>
    <property type="evidence" value="ECO:0007669"/>
    <property type="project" value="TreeGrafter"/>
</dbReference>
<dbReference type="SUPFAM" id="SSF109604">
    <property type="entry name" value="HD-domain/PDEase-like"/>
    <property type="match status" value="1"/>
</dbReference>
<dbReference type="Pfam" id="PF13328">
    <property type="entry name" value="HD_4"/>
    <property type="match status" value="1"/>
</dbReference>
<dbReference type="RefSeq" id="WP_135232047.1">
    <property type="nucleotide sequence ID" value="NZ_BJXA01000062.1"/>
</dbReference>
<dbReference type="PANTHER" id="PTHR46246:SF1">
    <property type="entry name" value="GUANOSINE-3',5'-BIS(DIPHOSPHATE) 3'-PYROPHOSPHOHYDROLASE MESH1"/>
    <property type="match status" value="1"/>
</dbReference>
<evidence type="ECO:0000313" key="1">
    <source>
        <dbReference type="EMBL" id="GEM42088.1"/>
    </source>
</evidence>
<name>A0A511MPG2_9NOCA</name>
<evidence type="ECO:0008006" key="3">
    <source>
        <dbReference type="Google" id="ProtNLM"/>
    </source>
</evidence>
<keyword evidence="2" id="KW-1185">Reference proteome</keyword>
<dbReference type="EMBL" id="BJXA01000062">
    <property type="protein sequence ID" value="GEM42088.1"/>
    <property type="molecule type" value="Genomic_DNA"/>
</dbReference>
<protein>
    <recommendedName>
        <fullName evidence="3">HD domain-containing protein</fullName>
    </recommendedName>
</protein>
<dbReference type="AlphaFoldDB" id="A0A511MPG2"/>
<dbReference type="InterPro" id="IPR052194">
    <property type="entry name" value="MESH1"/>
</dbReference>
<organism evidence="1 2">
    <name type="scientific">Nocardia ninae NBRC 108245</name>
    <dbReference type="NCBI Taxonomy" id="1210091"/>
    <lineage>
        <taxon>Bacteria</taxon>
        <taxon>Bacillati</taxon>
        <taxon>Actinomycetota</taxon>
        <taxon>Actinomycetes</taxon>
        <taxon>Mycobacteriales</taxon>
        <taxon>Nocardiaceae</taxon>
        <taxon>Nocardia</taxon>
    </lineage>
</organism>